<accession>A0A7J6QAD7</accession>
<name>A0A7J6QAD7_PEROL</name>
<feature type="non-terminal residue" evidence="2">
    <location>
        <position position="107"/>
    </location>
</feature>
<dbReference type="AlphaFoldDB" id="A0A7J6QAD7"/>
<dbReference type="Proteomes" id="UP000553632">
    <property type="component" value="Unassembled WGS sequence"/>
</dbReference>
<feature type="compositionally biased region" description="Basic residues" evidence="1">
    <location>
        <begin position="52"/>
        <end position="65"/>
    </location>
</feature>
<feature type="region of interest" description="Disordered" evidence="1">
    <location>
        <begin position="43"/>
        <end position="65"/>
    </location>
</feature>
<reference evidence="2 3" key="1">
    <citation type="submission" date="2020-04" db="EMBL/GenBank/DDBJ databases">
        <title>Perkinsus olseni comparative genomics.</title>
        <authorList>
            <person name="Bogema D.R."/>
        </authorList>
    </citation>
    <scope>NUCLEOTIDE SEQUENCE [LARGE SCALE GENOMIC DNA]</scope>
    <source>
        <strain evidence="2 3">ATCC PRA-207</strain>
    </source>
</reference>
<protein>
    <submittedName>
        <fullName evidence="2">Uncharacterized protein</fullName>
    </submittedName>
</protein>
<organism evidence="2 3">
    <name type="scientific">Perkinsus olseni</name>
    <name type="common">Perkinsus atlanticus</name>
    <dbReference type="NCBI Taxonomy" id="32597"/>
    <lineage>
        <taxon>Eukaryota</taxon>
        <taxon>Sar</taxon>
        <taxon>Alveolata</taxon>
        <taxon>Perkinsozoa</taxon>
        <taxon>Perkinsea</taxon>
        <taxon>Perkinsida</taxon>
        <taxon>Perkinsidae</taxon>
        <taxon>Perkinsus</taxon>
    </lineage>
</organism>
<comment type="caution">
    <text evidence="2">The sequence shown here is derived from an EMBL/GenBank/DDBJ whole genome shotgun (WGS) entry which is preliminary data.</text>
</comment>
<evidence type="ECO:0000313" key="2">
    <source>
        <dbReference type="EMBL" id="KAF4704570.1"/>
    </source>
</evidence>
<proteinExistence type="predicted"/>
<sequence>SENNAQTEMTDGKPSLLHSSREIVSELYRRGNLLAREVLGENGGVSKASATSRHKREAAVKPRRRAVTRSDRVTALLHGFMEWLEEIAAISSGEGSIDRLMHTPTRH</sequence>
<evidence type="ECO:0000256" key="1">
    <source>
        <dbReference type="SAM" id="MobiDB-lite"/>
    </source>
</evidence>
<evidence type="ECO:0000313" key="3">
    <source>
        <dbReference type="Proteomes" id="UP000553632"/>
    </source>
</evidence>
<keyword evidence="3" id="KW-1185">Reference proteome</keyword>
<dbReference type="EMBL" id="JABANO010034771">
    <property type="protein sequence ID" value="KAF4704570.1"/>
    <property type="molecule type" value="Genomic_DNA"/>
</dbReference>
<gene>
    <name evidence="2" type="ORF">FOZ63_030551</name>
</gene>